<evidence type="ECO:0000313" key="2">
    <source>
        <dbReference type="Proteomes" id="UP001610104"/>
    </source>
</evidence>
<sequence length="151" mass="17230">MSEKLGNKESLQILSNNYIGHLAYISNDTPYILPITYYYDPKENTILSYSSEGHKISAMRLNTAVSIQIEEIESINSWRSVLIIGDFEELKGSEAKMHLHNFAQNVKNIISKKESTHPESINSFTSKLESDSIPIIYRINIQEIIGRKKLP</sequence>
<evidence type="ECO:0000313" key="1">
    <source>
        <dbReference type="EMBL" id="MFH6769129.1"/>
    </source>
</evidence>
<dbReference type="EMBL" id="JBAWKC010000003">
    <property type="protein sequence ID" value="MFH6769129.1"/>
    <property type="molecule type" value="Genomic_DNA"/>
</dbReference>
<dbReference type="Gene3D" id="2.30.110.10">
    <property type="entry name" value="Electron Transport, Fmn-binding Protein, Chain A"/>
    <property type="match status" value="1"/>
</dbReference>
<dbReference type="InterPro" id="IPR012349">
    <property type="entry name" value="Split_barrel_FMN-bd"/>
</dbReference>
<dbReference type="RefSeq" id="WP_395438369.1">
    <property type="nucleotide sequence ID" value="NZ_JBAWKC010000003.1"/>
</dbReference>
<dbReference type="InterPro" id="IPR024747">
    <property type="entry name" value="Pyridox_Oxase-rel"/>
</dbReference>
<dbReference type="Proteomes" id="UP001610104">
    <property type="component" value="Unassembled WGS sequence"/>
</dbReference>
<dbReference type="SUPFAM" id="SSF50475">
    <property type="entry name" value="FMN-binding split barrel"/>
    <property type="match status" value="1"/>
</dbReference>
<proteinExistence type="predicted"/>
<comment type="caution">
    <text evidence="1">The sequence shown here is derived from an EMBL/GenBank/DDBJ whole genome shotgun (WGS) entry which is preliminary data.</text>
</comment>
<accession>A0ABW7MQL6</accession>
<reference evidence="1 2" key="1">
    <citation type="submission" date="2024-02" db="EMBL/GenBank/DDBJ databases">
        <title>A Gaetbulibacter species isolated from tidal flats and genomic insights of their niches.</title>
        <authorList>
            <person name="Ye Y."/>
        </authorList>
    </citation>
    <scope>NUCLEOTIDE SEQUENCE [LARGE SCALE GENOMIC DNA]</scope>
    <source>
        <strain evidence="1 2">KEM-8</strain>
    </source>
</reference>
<protein>
    <submittedName>
        <fullName evidence="1">Pyridoxamine 5'-phosphate oxidase family protein</fullName>
    </submittedName>
</protein>
<name>A0ABW7MQL6_9FLAO</name>
<dbReference type="Pfam" id="PF12900">
    <property type="entry name" value="Pyridox_ox_2"/>
    <property type="match status" value="1"/>
</dbReference>
<gene>
    <name evidence="1" type="ORF">V8G56_10315</name>
</gene>
<organism evidence="1 2">
    <name type="scientific">Gaetbulibacter aquiaggeris</name>
    <dbReference type="NCBI Taxonomy" id="1735373"/>
    <lineage>
        <taxon>Bacteria</taxon>
        <taxon>Pseudomonadati</taxon>
        <taxon>Bacteroidota</taxon>
        <taxon>Flavobacteriia</taxon>
        <taxon>Flavobacteriales</taxon>
        <taxon>Flavobacteriaceae</taxon>
        <taxon>Gaetbulibacter</taxon>
    </lineage>
</organism>
<keyword evidence="2" id="KW-1185">Reference proteome</keyword>